<dbReference type="InterPro" id="IPR006311">
    <property type="entry name" value="TAT_signal"/>
</dbReference>
<dbReference type="PROSITE" id="PS51318">
    <property type="entry name" value="TAT"/>
    <property type="match status" value="1"/>
</dbReference>
<evidence type="ECO:0008006" key="3">
    <source>
        <dbReference type="Google" id="ProtNLM"/>
    </source>
</evidence>
<dbReference type="Proteomes" id="UP000238701">
    <property type="component" value="Unassembled WGS sequence"/>
</dbReference>
<proteinExistence type="predicted"/>
<protein>
    <recommendedName>
        <fullName evidence="3">Tat pathway signal protein</fullName>
    </recommendedName>
</protein>
<reference evidence="2" key="1">
    <citation type="submission" date="2018-02" db="EMBL/GenBank/DDBJ databases">
        <authorList>
            <person name="Hausmann B."/>
        </authorList>
    </citation>
    <scope>NUCLEOTIDE SEQUENCE [LARGE SCALE GENOMIC DNA]</scope>
    <source>
        <strain evidence="2">Peat soil MAG SbA1</strain>
    </source>
</reference>
<gene>
    <name evidence="1" type="ORF">SBA1_520012</name>
</gene>
<dbReference type="AlphaFoldDB" id="A0A2U3KWT8"/>
<dbReference type="InterPro" id="IPR008928">
    <property type="entry name" value="6-hairpin_glycosidase_sf"/>
</dbReference>
<dbReference type="GO" id="GO:0005975">
    <property type="term" value="P:carbohydrate metabolic process"/>
    <property type="evidence" value="ECO:0007669"/>
    <property type="project" value="InterPro"/>
</dbReference>
<name>A0A2U3KWT8_9BACT</name>
<evidence type="ECO:0000313" key="2">
    <source>
        <dbReference type="Proteomes" id="UP000238701"/>
    </source>
</evidence>
<sequence length="787" mass="87861">MDRRDFLQGIAATAAGLQVLPSKAGAAVDRGTPTAKERARRVIPSAAISVEGYTLVAEFEADSLAWKVYEDLRTREGALVFLSSAGESRVLAKSAEASMPEGTPYLGLALKDIGIASADLLADRLLQNGDPAPEVVKSAAPPMASAEKNPRTWTTFVGTKEAYDVTPVYRSGNTRTYHPIQYSPQLYEALKAGKLHDGLVGGWMPAVRKVIPASDNSYWEVILFGDTAPNKNKYIVHTWHRTARIQDGKIAAVVYGHSYPAFPPARQDPKPEEFYRALLEFADYWEQQLHDFAPTSLPDDAWIDMSRHAFVKELMTRPGGVYPKYGAVDRDYAGSEYDGFQDIFTSAIYTNMEWGRLETARLFIDNYFSEYVDAKGMVDMRGPETAQFGMTLSLLARYFNYTRDGALLLKHKPKIEATAKLLAAMHDESLRLPEDNPGYGLIRGWSESDSCLSQNPSLYWQPYYANSAFAARGFRDISPVWMALAQTASRPDMKKLAQDWLKRSKVLQDRTVASVERNIQNDKTPPYIGIFPGTTLTFRESLEKERPSPQQWPHRPYAELLQADILPPRLANLVIDCMRAYGATTLGVVANVWRFQGDGREILGFISYGYAQMLLRLDRIEEFLLFLYAHRYHAHTRGSWTAGEVTGITGDSGTYCVPAQQTIPLLMRWMLVLEDSDEDRLYLAKGVPREWVGSGKEIRIEHAPTRWGRVSFKLKTNPEAKSVVGQVELSGTAAPGEIQFKLRLPAQMQLASAAVNGQPATLQGVHQDTVIIKTGHQRKFEVVGRLG</sequence>
<accession>A0A2U3KWT8</accession>
<organism evidence="1 2">
    <name type="scientific">Candidatus Sulfotelmatobacter kueseliae</name>
    <dbReference type="NCBI Taxonomy" id="2042962"/>
    <lineage>
        <taxon>Bacteria</taxon>
        <taxon>Pseudomonadati</taxon>
        <taxon>Acidobacteriota</taxon>
        <taxon>Terriglobia</taxon>
        <taxon>Terriglobales</taxon>
        <taxon>Candidatus Korobacteraceae</taxon>
        <taxon>Candidatus Sulfotelmatobacter</taxon>
    </lineage>
</organism>
<evidence type="ECO:0000313" key="1">
    <source>
        <dbReference type="EMBL" id="SPF44156.1"/>
    </source>
</evidence>
<dbReference type="OrthoDB" id="7521722at2"/>
<dbReference type="SUPFAM" id="SSF48208">
    <property type="entry name" value="Six-hairpin glycosidases"/>
    <property type="match status" value="1"/>
</dbReference>
<dbReference type="EMBL" id="OMOD01000147">
    <property type="protein sequence ID" value="SPF44156.1"/>
    <property type="molecule type" value="Genomic_DNA"/>
</dbReference>